<gene>
    <name evidence="3" type="ORF">CLV98_101780</name>
</gene>
<dbReference type="RefSeq" id="WP_109672889.1">
    <property type="nucleotide sequence ID" value="NZ_QGDT01000001.1"/>
</dbReference>
<evidence type="ECO:0000313" key="3">
    <source>
        <dbReference type="EMBL" id="PWJ60595.1"/>
    </source>
</evidence>
<comment type="caution">
    <text evidence="3">The sequence shown here is derived from an EMBL/GenBank/DDBJ whole genome shotgun (WGS) entry which is preliminary data.</text>
</comment>
<accession>A0A316ASC8</accession>
<protein>
    <submittedName>
        <fullName evidence="3">Uncharacterized protein DUF5103</fullName>
    </submittedName>
</protein>
<feature type="domain" description="Type 9 secretion system plug protein N-terminal" evidence="2">
    <location>
        <begin position="39"/>
        <end position="164"/>
    </location>
</feature>
<dbReference type="Pfam" id="PF17116">
    <property type="entry name" value="T9SS_plug_1st"/>
    <property type="match status" value="1"/>
</dbReference>
<dbReference type="InterPro" id="IPR031345">
    <property type="entry name" value="T9SS_Plug_N"/>
</dbReference>
<reference evidence="3 4" key="1">
    <citation type="submission" date="2018-03" db="EMBL/GenBank/DDBJ databases">
        <title>Genomic Encyclopedia of Archaeal and Bacterial Type Strains, Phase II (KMG-II): from individual species to whole genera.</title>
        <authorList>
            <person name="Goeker M."/>
        </authorList>
    </citation>
    <scope>NUCLEOTIDE SEQUENCE [LARGE SCALE GENOMIC DNA]</scope>
    <source>
        <strain evidence="3 4">DSM 100346</strain>
    </source>
</reference>
<proteinExistence type="predicted"/>
<dbReference type="Proteomes" id="UP000245880">
    <property type="component" value="Unassembled WGS sequence"/>
</dbReference>
<sequence length="430" mass="50062">MKHSHSRLYLTLLLLVEVVLAKAQQPEELLKDAIYNPKIATVLLYPNIEEPDNPKRLISPPITSVQNTKGLMLEFDDLSAQYDRYSAKILHCNADWSKSNLNDIEFTYEYNDYPILDQQQSFSTKIPYFHYSFQIPRLKLSGNYVVVVYDQDRKPVLSRKFMLYDLRVNISAEARFSQGIQQQFSDQQIDFKIDYSGLNLVAPQTDLKVIMRKNFRWDQAKMGFKPSHVRPFDKQLEYTFFDLENTFPGGNEFRYFDSRTLSGRGYGIEQMVRSPDHTTLLLFADKPRNDNGYLQIDDLNGQYVVDQRESGRGSTDADYTPVRFSLKMAEVPHAEVYVNGGFHLWNLNELNKMTYNPDTGSYEVEMLIKQGVVNYDYVLVPANGQPDETWVEGDYATTENDYDLLVYYRAPAGRSDLLIGYRTVEWNRRR</sequence>
<dbReference type="EMBL" id="QGDT01000001">
    <property type="protein sequence ID" value="PWJ60595.1"/>
    <property type="molecule type" value="Genomic_DNA"/>
</dbReference>
<dbReference type="OrthoDB" id="1522602at2"/>
<keyword evidence="4" id="KW-1185">Reference proteome</keyword>
<feature type="signal peptide" evidence="1">
    <location>
        <begin position="1"/>
        <end position="23"/>
    </location>
</feature>
<dbReference type="AlphaFoldDB" id="A0A316ASC8"/>
<dbReference type="InterPro" id="IPR013783">
    <property type="entry name" value="Ig-like_fold"/>
</dbReference>
<dbReference type="Gene3D" id="2.60.40.10">
    <property type="entry name" value="Immunoglobulins"/>
    <property type="match status" value="1"/>
</dbReference>
<evidence type="ECO:0000259" key="2">
    <source>
        <dbReference type="Pfam" id="PF17116"/>
    </source>
</evidence>
<keyword evidence="1" id="KW-0732">Signal</keyword>
<evidence type="ECO:0000313" key="4">
    <source>
        <dbReference type="Proteomes" id="UP000245880"/>
    </source>
</evidence>
<organism evidence="3 4">
    <name type="scientific">Dyadobacter jejuensis</name>
    <dbReference type="NCBI Taxonomy" id="1082580"/>
    <lineage>
        <taxon>Bacteria</taxon>
        <taxon>Pseudomonadati</taxon>
        <taxon>Bacteroidota</taxon>
        <taxon>Cytophagia</taxon>
        <taxon>Cytophagales</taxon>
        <taxon>Spirosomataceae</taxon>
        <taxon>Dyadobacter</taxon>
    </lineage>
</organism>
<name>A0A316ASC8_9BACT</name>
<evidence type="ECO:0000256" key="1">
    <source>
        <dbReference type="SAM" id="SignalP"/>
    </source>
</evidence>
<feature type="chain" id="PRO_5016391759" evidence="1">
    <location>
        <begin position="24"/>
        <end position="430"/>
    </location>
</feature>